<evidence type="ECO:0000256" key="1">
    <source>
        <dbReference type="SAM" id="Phobius"/>
    </source>
</evidence>
<dbReference type="Proteomes" id="UP001595630">
    <property type="component" value="Unassembled WGS sequence"/>
</dbReference>
<reference evidence="4" key="1">
    <citation type="journal article" date="2019" name="Int. J. Syst. Evol. Microbiol.">
        <title>The Global Catalogue of Microorganisms (GCM) 10K type strain sequencing project: providing services to taxonomists for standard genome sequencing and annotation.</title>
        <authorList>
            <consortium name="The Broad Institute Genomics Platform"/>
            <consortium name="The Broad Institute Genome Sequencing Center for Infectious Disease"/>
            <person name="Wu L."/>
            <person name="Ma J."/>
        </authorList>
    </citation>
    <scope>NUCLEOTIDE SEQUENCE [LARGE SCALE GENOMIC DNA]</scope>
    <source>
        <strain evidence="4">KCTC 42447</strain>
    </source>
</reference>
<keyword evidence="1" id="KW-1133">Transmembrane helix</keyword>
<dbReference type="InterPro" id="IPR051599">
    <property type="entry name" value="Cell_Envelope_Assoc"/>
</dbReference>
<dbReference type="InterPro" id="IPR014729">
    <property type="entry name" value="Rossmann-like_a/b/a_fold"/>
</dbReference>
<dbReference type="RefSeq" id="WP_386365378.1">
    <property type="nucleotide sequence ID" value="NZ_JBHRXZ010000022.1"/>
</dbReference>
<organism evidence="3 4">
    <name type="scientific">Stutzerimonas tarimensis</name>
    <dbReference type="NCBI Taxonomy" id="1507735"/>
    <lineage>
        <taxon>Bacteria</taxon>
        <taxon>Pseudomonadati</taxon>
        <taxon>Pseudomonadota</taxon>
        <taxon>Gammaproteobacteria</taxon>
        <taxon>Pseudomonadales</taxon>
        <taxon>Pseudomonadaceae</taxon>
        <taxon>Stutzerimonas</taxon>
    </lineage>
</organism>
<dbReference type="PANTHER" id="PTHR30336:SF4">
    <property type="entry name" value="ENVELOPE BIOGENESIS FACTOR ELYC"/>
    <property type="match status" value="1"/>
</dbReference>
<dbReference type="Gene3D" id="3.40.50.620">
    <property type="entry name" value="HUPs"/>
    <property type="match status" value="1"/>
</dbReference>
<keyword evidence="1" id="KW-0472">Membrane</keyword>
<evidence type="ECO:0000259" key="2">
    <source>
        <dbReference type="Pfam" id="PF02698"/>
    </source>
</evidence>
<keyword evidence="1" id="KW-0812">Transmembrane</keyword>
<dbReference type="InterPro" id="IPR003848">
    <property type="entry name" value="DUF218"/>
</dbReference>
<dbReference type="PANTHER" id="PTHR30336">
    <property type="entry name" value="INNER MEMBRANE PROTEIN, PROBABLE PERMEASE"/>
    <property type="match status" value="1"/>
</dbReference>
<keyword evidence="4" id="KW-1185">Reference proteome</keyword>
<sequence>MPLRYILKHLILPPGGLLLLLLAAWWLRRRAPRLAALCFVLGFGGLWIMAMPVTVEHAARLMEHEPALPPAKWPGLAQQAEAIVILGAGRELADAAWGSDQPSHIALERMRYASRLAKASGLPILVSGGLHFGRLPPSEARLFADTLSQDFAVETRWLEERSRTTWENAVFSAEILRQAGISRVVLVTSASHMPRSRWSFERNGLEVIAAPVGFIGVPNGRPLGGWLPESKAVWQNGMLLNEVAGQLVYPVLYGKADEGERRITLR</sequence>
<feature type="domain" description="DUF218" evidence="2">
    <location>
        <begin position="81"/>
        <end position="245"/>
    </location>
</feature>
<dbReference type="EMBL" id="JBHRXZ010000022">
    <property type="protein sequence ID" value="MFC3608651.1"/>
    <property type="molecule type" value="Genomic_DNA"/>
</dbReference>
<dbReference type="CDD" id="cd06259">
    <property type="entry name" value="YdcF-like"/>
    <property type="match status" value="1"/>
</dbReference>
<proteinExistence type="predicted"/>
<gene>
    <name evidence="3" type="ORF">ACFOMF_12755</name>
</gene>
<comment type="caution">
    <text evidence="3">The sequence shown here is derived from an EMBL/GenBank/DDBJ whole genome shotgun (WGS) entry which is preliminary data.</text>
</comment>
<evidence type="ECO:0000313" key="4">
    <source>
        <dbReference type="Proteomes" id="UP001595630"/>
    </source>
</evidence>
<feature type="transmembrane region" description="Helical" evidence="1">
    <location>
        <begin position="34"/>
        <end position="55"/>
    </location>
</feature>
<protein>
    <submittedName>
        <fullName evidence="3">YdcF family protein</fullName>
    </submittedName>
</protein>
<feature type="transmembrane region" description="Helical" evidence="1">
    <location>
        <begin position="6"/>
        <end position="27"/>
    </location>
</feature>
<accession>A0ABV7T8L5</accession>
<name>A0ABV7T8L5_9GAMM</name>
<dbReference type="Pfam" id="PF02698">
    <property type="entry name" value="DUF218"/>
    <property type="match status" value="1"/>
</dbReference>
<evidence type="ECO:0000313" key="3">
    <source>
        <dbReference type="EMBL" id="MFC3608651.1"/>
    </source>
</evidence>